<reference evidence="1" key="1">
    <citation type="journal article" date="2014" name="Front. Microbiol.">
        <title>High frequency of phylogenetically diverse reductive dehalogenase-homologous genes in deep subseafloor sedimentary metagenomes.</title>
        <authorList>
            <person name="Kawai M."/>
            <person name="Futagami T."/>
            <person name="Toyoda A."/>
            <person name="Takaki Y."/>
            <person name="Nishi S."/>
            <person name="Hori S."/>
            <person name="Arai W."/>
            <person name="Tsubouchi T."/>
            <person name="Morono Y."/>
            <person name="Uchiyama I."/>
            <person name="Ito T."/>
            <person name="Fujiyama A."/>
            <person name="Inagaki F."/>
            <person name="Takami H."/>
        </authorList>
    </citation>
    <scope>NUCLEOTIDE SEQUENCE</scope>
    <source>
        <strain evidence="1">Expedition CK06-06</strain>
    </source>
</reference>
<proteinExistence type="predicted"/>
<sequence length="123" mass="13742">EHGKLIGCHFDDETALIADAIGETDLNYIEAFTPAPDTDMSLADAREAWPDKVLWLNFPSSLHLKSNREVEEVTFELLAQVSSARGIIMGITEDMPEERRRDSCTAIMDGLDQHAKKHPEAYA</sequence>
<gene>
    <name evidence="1" type="ORF">S03H2_45162</name>
</gene>
<organism evidence="1">
    <name type="scientific">marine sediment metagenome</name>
    <dbReference type="NCBI Taxonomy" id="412755"/>
    <lineage>
        <taxon>unclassified sequences</taxon>
        <taxon>metagenomes</taxon>
        <taxon>ecological metagenomes</taxon>
    </lineage>
</organism>
<dbReference type="AlphaFoldDB" id="X1HH51"/>
<name>X1HH51_9ZZZZ</name>
<dbReference type="EMBL" id="BARU01028276">
    <property type="protein sequence ID" value="GAH68792.1"/>
    <property type="molecule type" value="Genomic_DNA"/>
</dbReference>
<evidence type="ECO:0000313" key="1">
    <source>
        <dbReference type="EMBL" id="GAH68792.1"/>
    </source>
</evidence>
<accession>X1HH51</accession>
<feature type="non-terminal residue" evidence="1">
    <location>
        <position position="1"/>
    </location>
</feature>
<dbReference type="Gene3D" id="3.20.20.210">
    <property type="match status" value="1"/>
</dbReference>
<dbReference type="InterPro" id="IPR038071">
    <property type="entry name" value="UROD/MetE-like_sf"/>
</dbReference>
<comment type="caution">
    <text evidence="1">The sequence shown here is derived from an EMBL/GenBank/DDBJ whole genome shotgun (WGS) entry which is preliminary data.</text>
</comment>
<protein>
    <recommendedName>
        <fullName evidence="2">Amidohydrolase-related domain-containing protein</fullName>
    </recommendedName>
</protein>
<evidence type="ECO:0008006" key="2">
    <source>
        <dbReference type="Google" id="ProtNLM"/>
    </source>
</evidence>